<feature type="domain" description="YqgF/RNase H-like" evidence="5">
    <location>
        <begin position="20"/>
        <end position="120"/>
    </location>
</feature>
<dbReference type="InterPro" id="IPR012337">
    <property type="entry name" value="RNaseH-like_sf"/>
</dbReference>
<dbReference type="GO" id="GO:0004518">
    <property type="term" value="F:nuclease activity"/>
    <property type="evidence" value="ECO:0007669"/>
    <property type="project" value="UniProtKB-KW"/>
</dbReference>
<protein>
    <recommendedName>
        <fullName evidence="5">YqgF/RNase H-like domain-containing protein</fullName>
    </recommendedName>
</protein>
<dbReference type="InterPro" id="IPR037027">
    <property type="entry name" value="YqgF/RNaseH-like_dom_sf"/>
</dbReference>
<evidence type="ECO:0000256" key="4">
    <source>
        <dbReference type="ARBA" id="ARBA00022801"/>
    </source>
</evidence>
<keyword evidence="2" id="KW-0690">Ribosome biogenesis</keyword>
<evidence type="ECO:0000256" key="2">
    <source>
        <dbReference type="ARBA" id="ARBA00022517"/>
    </source>
</evidence>
<dbReference type="Pfam" id="PF03652">
    <property type="entry name" value="RuvX"/>
    <property type="match status" value="1"/>
</dbReference>
<evidence type="ECO:0000256" key="1">
    <source>
        <dbReference type="ARBA" id="ARBA00022490"/>
    </source>
</evidence>
<dbReference type="SUPFAM" id="SSF53098">
    <property type="entry name" value="Ribonuclease H-like"/>
    <property type="match status" value="1"/>
</dbReference>
<dbReference type="GO" id="GO:0005829">
    <property type="term" value="C:cytosol"/>
    <property type="evidence" value="ECO:0007669"/>
    <property type="project" value="TreeGrafter"/>
</dbReference>
<dbReference type="PANTHER" id="PTHR33317:SF4">
    <property type="entry name" value="POLYNUCLEOTIDYL TRANSFERASE, RIBONUCLEASE H-LIKE SUPERFAMILY PROTEIN"/>
    <property type="match status" value="1"/>
</dbReference>
<dbReference type="AlphaFoldDB" id="A0A381YUN0"/>
<keyword evidence="3" id="KW-0540">Nuclease</keyword>
<dbReference type="SMART" id="SM00732">
    <property type="entry name" value="YqgFc"/>
    <property type="match status" value="1"/>
</dbReference>
<accession>A0A381YUN0</accession>
<name>A0A381YUN0_9ZZZZ</name>
<gene>
    <name evidence="6" type="ORF">METZ01_LOCUS133543</name>
</gene>
<evidence type="ECO:0000313" key="6">
    <source>
        <dbReference type="EMBL" id="SVA80689.1"/>
    </source>
</evidence>
<keyword evidence="4" id="KW-0378">Hydrolase</keyword>
<dbReference type="GO" id="GO:0000967">
    <property type="term" value="P:rRNA 5'-end processing"/>
    <property type="evidence" value="ECO:0007669"/>
    <property type="project" value="TreeGrafter"/>
</dbReference>
<evidence type="ECO:0000256" key="3">
    <source>
        <dbReference type="ARBA" id="ARBA00022722"/>
    </source>
</evidence>
<sequence>MKTYNILTIEEFKKNIDNNSRLLGIDPGKKNIGIAICDEKKVVATPLKVIKKNKFQFLLKEIQDIIKENDIKGVVVGHPINMDGSFGKSSQSATDFAKNLSKNITIPIVLWDERLSSEGSFKITHDLDTNVTDRVKKLDKNAAAFILQGAIDFLSN</sequence>
<reference evidence="6" key="1">
    <citation type="submission" date="2018-05" db="EMBL/GenBank/DDBJ databases">
        <authorList>
            <person name="Lanie J.A."/>
            <person name="Ng W.-L."/>
            <person name="Kazmierczak K.M."/>
            <person name="Andrzejewski T.M."/>
            <person name="Davidsen T.M."/>
            <person name="Wayne K.J."/>
            <person name="Tettelin H."/>
            <person name="Glass J.I."/>
            <person name="Rusch D."/>
            <person name="Podicherti R."/>
            <person name="Tsui H.-C.T."/>
            <person name="Winkler M.E."/>
        </authorList>
    </citation>
    <scope>NUCLEOTIDE SEQUENCE</scope>
</reference>
<dbReference type="HAMAP" id="MF_00651">
    <property type="entry name" value="Nuclease_YqgF"/>
    <property type="match status" value="1"/>
</dbReference>
<dbReference type="Gene3D" id="3.30.420.140">
    <property type="entry name" value="YqgF/RNase H-like domain"/>
    <property type="match status" value="1"/>
</dbReference>
<dbReference type="PANTHER" id="PTHR33317">
    <property type="entry name" value="POLYNUCLEOTIDYL TRANSFERASE, RIBONUCLEASE H-LIKE SUPERFAMILY PROTEIN"/>
    <property type="match status" value="1"/>
</dbReference>
<dbReference type="InterPro" id="IPR005227">
    <property type="entry name" value="YqgF"/>
</dbReference>
<proteinExistence type="inferred from homology"/>
<evidence type="ECO:0000259" key="5">
    <source>
        <dbReference type="SMART" id="SM00732"/>
    </source>
</evidence>
<organism evidence="6">
    <name type="scientific">marine metagenome</name>
    <dbReference type="NCBI Taxonomy" id="408172"/>
    <lineage>
        <taxon>unclassified sequences</taxon>
        <taxon>metagenomes</taxon>
        <taxon>ecological metagenomes</taxon>
    </lineage>
</organism>
<dbReference type="EMBL" id="UINC01019095">
    <property type="protein sequence ID" value="SVA80689.1"/>
    <property type="molecule type" value="Genomic_DNA"/>
</dbReference>
<dbReference type="NCBIfam" id="TIGR00250">
    <property type="entry name" value="RNAse_H_YqgF"/>
    <property type="match status" value="1"/>
</dbReference>
<dbReference type="InterPro" id="IPR006641">
    <property type="entry name" value="YqgF/RNaseH-like_dom"/>
</dbReference>
<dbReference type="CDD" id="cd16964">
    <property type="entry name" value="YqgF"/>
    <property type="match status" value="1"/>
</dbReference>
<dbReference type="GO" id="GO:0016787">
    <property type="term" value="F:hydrolase activity"/>
    <property type="evidence" value="ECO:0007669"/>
    <property type="project" value="UniProtKB-KW"/>
</dbReference>
<keyword evidence="1" id="KW-0963">Cytoplasm</keyword>